<name>A0A1G5MFG1_AFIMA</name>
<dbReference type="OrthoDB" id="8442901at2"/>
<evidence type="ECO:0000313" key="2">
    <source>
        <dbReference type="Proteomes" id="UP000199347"/>
    </source>
</evidence>
<organism evidence="1 2">
    <name type="scientific">Afifella marina DSM 2698</name>
    <dbReference type="NCBI Taxonomy" id="1120955"/>
    <lineage>
        <taxon>Bacteria</taxon>
        <taxon>Pseudomonadati</taxon>
        <taxon>Pseudomonadota</taxon>
        <taxon>Alphaproteobacteria</taxon>
        <taxon>Hyphomicrobiales</taxon>
        <taxon>Afifellaceae</taxon>
        <taxon>Afifella</taxon>
    </lineage>
</organism>
<reference evidence="2" key="1">
    <citation type="submission" date="2016-10" db="EMBL/GenBank/DDBJ databases">
        <authorList>
            <person name="Varghese N."/>
            <person name="Submissions S."/>
        </authorList>
    </citation>
    <scope>NUCLEOTIDE SEQUENCE [LARGE SCALE GENOMIC DNA]</scope>
    <source>
        <strain evidence="2">DSM 2698</strain>
    </source>
</reference>
<dbReference type="Proteomes" id="UP000199347">
    <property type="component" value="Unassembled WGS sequence"/>
</dbReference>
<dbReference type="AlphaFoldDB" id="A0A1G5MFG1"/>
<protein>
    <submittedName>
        <fullName evidence="1">Uncharacterized protein</fullName>
    </submittedName>
</protein>
<keyword evidence="2" id="KW-1185">Reference proteome</keyword>
<dbReference type="RefSeq" id="WP_092809311.1">
    <property type="nucleotide sequence ID" value="NZ_FMVW01000001.1"/>
</dbReference>
<dbReference type="STRING" id="1120955.SAMN03080610_00525"/>
<evidence type="ECO:0000313" key="1">
    <source>
        <dbReference type="EMBL" id="SCZ23381.1"/>
    </source>
</evidence>
<gene>
    <name evidence="1" type="ORF">SAMN03080610_00525</name>
</gene>
<sequence>MASRDVTIELDNATLTQLSKQGARLYVLRAVTSADRTGQPTVWCTNSSLLSSNYVSWDATYEAYISTDPLTPYEVVRPQSKTKIAPSQVAVISEPGTLTTQTGDLEGRFQIENSSKTAYTCGIIGDSAVGGNYCAFHVTVGGLVVITPTDKAFFMFASQKFDVGTIILQSFGAGIIVDVPAGNTSLIFDINSGWSVESSANFELVAAGEKLQEKLIIPSQVIFASKS</sequence>
<dbReference type="EMBL" id="FMVW01000001">
    <property type="protein sequence ID" value="SCZ23381.1"/>
    <property type="molecule type" value="Genomic_DNA"/>
</dbReference>
<proteinExistence type="predicted"/>
<accession>A0A1G5MFG1</accession>